<dbReference type="FunFam" id="2.60.40.10:FF:000458">
    <property type="entry name" value="Molecular chaperone FimC"/>
    <property type="match status" value="1"/>
</dbReference>
<dbReference type="InterPro" id="IPR016147">
    <property type="entry name" value="Pili_assmbl_chaperone_N"/>
</dbReference>
<protein>
    <submittedName>
        <fullName evidence="11">Fimbrial chaperone protein</fullName>
    </submittedName>
</protein>
<accession>A0A4R1XQ60</accession>
<dbReference type="InterPro" id="IPR018046">
    <property type="entry name" value="Pili_assmbl_chaperone_CS"/>
</dbReference>
<dbReference type="InterPro" id="IPR013783">
    <property type="entry name" value="Ig-like_fold"/>
</dbReference>
<dbReference type="Gene3D" id="2.60.40.10">
    <property type="entry name" value="Immunoglobulins"/>
    <property type="match status" value="2"/>
</dbReference>
<keyword evidence="12" id="KW-1185">Reference proteome</keyword>
<dbReference type="OrthoDB" id="9131059at2"/>
<dbReference type="PROSITE" id="PS00635">
    <property type="entry name" value="PILI_CHAPERONE"/>
    <property type="match status" value="1"/>
</dbReference>
<dbReference type="PANTHER" id="PTHR30251">
    <property type="entry name" value="PILUS ASSEMBLY CHAPERONE"/>
    <property type="match status" value="1"/>
</dbReference>
<evidence type="ECO:0000256" key="1">
    <source>
        <dbReference type="ARBA" id="ARBA00004418"/>
    </source>
</evidence>
<dbReference type="SUPFAM" id="SSF49354">
    <property type="entry name" value="PapD-like"/>
    <property type="match status" value="1"/>
</dbReference>
<evidence type="ECO:0000259" key="9">
    <source>
        <dbReference type="Pfam" id="PF00345"/>
    </source>
</evidence>
<evidence type="ECO:0000256" key="7">
    <source>
        <dbReference type="RuleBase" id="RU003918"/>
    </source>
</evidence>
<feature type="domain" description="Pili assembly chaperone C-terminal" evidence="10">
    <location>
        <begin position="171"/>
        <end position="224"/>
    </location>
</feature>
<dbReference type="SUPFAM" id="SSF49584">
    <property type="entry name" value="Periplasmic chaperone C-domain"/>
    <property type="match status" value="1"/>
</dbReference>
<evidence type="ECO:0000256" key="5">
    <source>
        <dbReference type="ARBA" id="ARBA00022764"/>
    </source>
</evidence>
<evidence type="ECO:0000259" key="10">
    <source>
        <dbReference type="Pfam" id="PF02753"/>
    </source>
</evidence>
<dbReference type="PRINTS" id="PR00969">
    <property type="entry name" value="CHAPERONPILI"/>
</dbReference>
<evidence type="ECO:0000256" key="6">
    <source>
        <dbReference type="ARBA" id="ARBA00023186"/>
    </source>
</evidence>
<dbReference type="Pfam" id="PF00345">
    <property type="entry name" value="PapD_N"/>
    <property type="match status" value="1"/>
</dbReference>
<dbReference type="GO" id="GO:0030288">
    <property type="term" value="C:outer membrane-bounded periplasmic space"/>
    <property type="evidence" value="ECO:0007669"/>
    <property type="project" value="InterPro"/>
</dbReference>
<dbReference type="InterPro" id="IPR050643">
    <property type="entry name" value="Periplasmic_pilus_chap"/>
</dbReference>
<comment type="caution">
    <text evidence="11">The sequence shown here is derived from an EMBL/GenBank/DDBJ whole genome shotgun (WGS) entry which is preliminary data.</text>
</comment>
<evidence type="ECO:0000256" key="3">
    <source>
        <dbReference type="ARBA" id="ARBA00022558"/>
    </source>
</evidence>
<dbReference type="Pfam" id="PF02753">
    <property type="entry name" value="PapD_C"/>
    <property type="match status" value="1"/>
</dbReference>
<keyword evidence="6 7" id="KW-0143">Chaperone</keyword>
<keyword evidence="3" id="KW-1029">Fimbrium biogenesis</keyword>
<name>A0A4R1XQ60_ACICA</name>
<dbReference type="InterPro" id="IPR008962">
    <property type="entry name" value="PapD-like_sf"/>
</dbReference>
<dbReference type="GO" id="GO:0071555">
    <property type="term" value="P:cell wall organization"/>
    <property type="evidence" value="ECO:0007669"/>
    <property type="project" value="InterPro"/>
</dbReference>
<dbReference type="InterPro" id="IPR001829">
    <property type="entry name" value="Pili_assmbl_chaperone_bac"/>
</dbReference>
<evidence type="ECO:0000313" key="12">
    <source>
        <dbReference type="Proteomes" id="UP000294963"/>
    </source>
</evidence>
<organism evidence="11 12">
    <name type="scientific">Acinetobacter calcoaceticus</name>
    <dbReference type="NCBI Taxonomy" id="471"/>
    <lineage>
        <taxon>Bacteria</taxon>
        <taxon>Pseudomonadati</taxon>
        <taxon>Pseudomonadota</taxon>
        <taxon>Gammaproteobacteria</taxon>
        <taxon>Moraxellales</taxon>
        <taxon>Moraxellaceae</taxon>
        <taxon>Acinetobacter</taxon>
        <taxon>Acinetobacter calcoaceticus/baumannii complex</taxon>
    </lineage>
</organism>
<evidence type="ECO:0000256" key="4">
    <source>
        <dbReference type="ARBA" id="ARBA00022729"/>
    </source>
</evidence>
<feature type="signal peptide" evidence="8">
    <location>
        <begin position="1"/>
        <end position="24"/>
    </location>
</feature>
<dbReference type="InterPro" id="IPR036316">
    <property type="entry name" value="Pili_assmbl_chap_C_dom_sf"/>
</dbReference>
<dbReference type="InterPro" id="IPR016148">
    <property type="entry name" value="Pili_assmbl_chaperone_C"/>
</dbReference>
<dbReference type="Proteomes" id="UP000294963">
    <property type="component" value="Unassembled WGS sequence"/>
</dbReference>
<feature type="chain" id="PRO_5020275173" evidence="8">
    <location>
        <begin position="25"/>
        <end position="232"/>
    </location>
</feature>
<evidence type="ECO:0000256" key="8">
    <source>
        <dbReference type="SAM" id="SignalP"/>
    </source>
</evidence>
<evidence type="ECO:0000313" key="11">
    <source>
        <dbReference type="EMBL" id="TCM65171.1"/>
    </source>
</evidence>
<keyword evidence="4 8" id="KW-0732">Signal</keyword>
<proteinExistence type="inferred from homology"/>
<sequence length="232" mass="25623">MQLNISKKIFTGLVLSCFASMASANDAIGGVSLGATRVIYPEDAKQISLPIINHSKKDRYLINAWVENKAEQKSKDFLLTPPLFVAEANTENTLRVINVEAQLPTDRESVYWINVKAIPSIDKATLTDKNVLQLAVLSRIKLFVRPKSLSTTPEMALQKIIITQTGNAVVVDNPSPYHITFVNLSLDNEKIENIMVDPMAKTKIVNKAGKKLSYQTVNDFGGLTPVVELNLN</sequence>
<comment type="similarity">
    <text evidence="2 7">Belongs to the periplasmic pilus chaperone family.</text>
</comment>
<comment type="subcellular location">
    <subcellularLocation>
        <location evidence="1 7">Periplasm</location>
    </subcellularLocation>
</comment>
<dbReference type="PANTHER" id="PTHR30251:SF11">
    <property type="entry name" value="CHAPERONE PROTEIN FIMC-RELATED"/>
    <property type="match status" value="1"/>
</dbReference>
<evidence type="ECO:0000256" key="2">
    <source>
        <dbReference type="ARBA" id="ARBA00007399"/>
    </source>
</evidence>
<reference evidence="11 12" key="1">
    <citation type="submission" date="2019-03" db="EMBL/GenBank/DDBJ databases">
        <title>Genomic analyses of the natural microbiome of Caenorhabditis elegans.</title>
        <authorList>
            <person name="Samuel B."/>
        </authorList>
    </citation>
    <scope>NUCLEOTIDE SEQUENCE [LARGE SCALE GENOMIC DNA]</scope>
    <source>
        <strain evidence="11 12">JUb89</strain>
    </source>
</reference>
<feature type="domain" description="Pili assembly chaperone N-terminal" evidence="9">
    <location>
        <begin position="30"/>
        <end position="149"/>
    </location>
</feature>
<keyword evidence="5" id="KW-0574">Periplasm</keyword>
<dbReference type="EMBL" id="SLVJ01000015">
    <property type="protein sequence ID" value="TCM65171.1"/>
    <property type="molecule type" value="Genomic_DNA"/>
</dbReference>
<dbReference type="AlphaFoldDB" id="A0A4R1XQ60"/>
<gene>
    <name evidence="11" type="ORF">EC844_1158</name>
</gene>